<dbReference type="RefSeq" id="WP_200697044.1">
    <property type="nucleotide sequence ID" value="NZ_JAVREX010000003.1"/>
</dbReference>
<comment type="caution">
    <text evidence="3">The sequence shown here is derived from an EMBL/GenBank/DDBJ whole genome shotgun (WGS) entry which is preliminary data.</text>
</comment>
<keyword evidence="4" id="KW-1185">Reference proteome</keyword>
<evidence type="ECO:0000259" key="2">
    <source>
        <dbReference type="Pfam" id="PF00571"/>
    </source>
</evidence>
<evidence type="ECO:0000256" key="1">
    <source>
        <dbReference type="SAM" id="MobiDB-lite"/>
    </source>
</evidence>
<protein>
    <submittedName>
        <fullName evidence="3">CBS domain-containing protein</fullName>
    </submittedName>
</protein>
<reference evidence="4" key="1">
    <citation type="submission" date="2023-07" db="EMBL/GenBank/DDBJ databases">
        <title>30 novel species of actinomycetes from the DSMZ collection.</title>
        <authorList>
            <person name="Nouioui I."/>
        </authorList>
    </citation>
    <scope>NUCLEOTIDE SEQUENCE [LARGE SCALE GENOMIC DNA]</scope>
    <source>
        <strain evidence="4">DSM 41770</strain>
    </source>
</reference>
<name>A0ABU2RJP0_9ACTN</name>
<dbReference type="InterPro" id="IPR046342">
    <property type="entry name" value="CBS_dom_sf"/>
</dbReference>
<dbReference type="Pfam" id="PF00571">
    <property type="entry name" value="CBS"/>
    <property type="match status" value="1"/>
</dbReference>
<accession>A0ABU2RJP0</accession>
<evidence type="ECO:0000313" key="4">
    <source>
        <dbReference type="Proteomes" id="UP001183777"/>
    </source>
</evidence>
<sequence length="119" mass="12273">MTLVQTQSRPASLRSVDTAVPEVWDDMTVEVALSVMAGARVGYLLVCDGDGQCTGRVTRAQLSAVRAGSAYTDRIRLRDLTGATVPATTVARTGGREHRAPSVTDGLGGSGQDVLAAAG</sequence>
<dbReference type="Proteomes" id="UP001183777">
    <property type="component" value="Unassembled WGS sequence"/>
</dbReference>
<gene>
    <name evidence="3" type="ORF">RM649_08805</name>
</gene>
<dbReference type="SUPFAM" id="SSF54631">
    <property type="entry name" value="CBS-domain pair"/>
    <property type="match status" value="1"/>
</dbReference>
<evidence type="ECO:0000313" key="3">
    <source>
        <dbReference type="EMBL" id="MDT0427738.1"/>
    </source>
</evidence>
<proteinExistence type="predicted"/>
<dbReference type="EMBL" id="JAVREX010000003">
    <property type="protein sequence ID" value="MDT0427738.1"/>
    <property type="molecule type" value="Genomic_DNA"/>
</dbReference>
<feature type="region of interest" description="Disordered" evidence="1">
    <location>
        <begin position="91"/>
        <end position="110"/>
    </location>
</feature>
<feature type="domain" description="CBS" evidence="2">
    <location>
        <begin position="18"/>
        <end position="62"/>
    </location>
</feature>
<dbReference type="InterPro" id="IPR000644">
    <property type="entry name" value="CBS_dom"/>
</dbReference>
<organism evidence="3 4">
    <name type="scientific">Streptomyces salyersiae</name>
    <dbReference type="NCBI Taxonomy" id="3075530"/>
    <lineage>
        <taxon>Bacteria</taxon>
        <taxon>Bacillati</taxon>
        <taxon>Actinomycetota</taxon>
        <taxon>Actinomycetes</taxon>
        <taxon>Kitasatosporales</taxon>
        <taxon>Streptomycetaceae</taxon>
        <taxon>Streptomyces</taxon>
    </lineage>
</organism>